<keyword evidence="4" id="KW-1185">Reference proteome</keyword>
<evidence type="ECO:0000313" key="4">
    <source>
        <dbReference type="Proteomes" id="UP000572635"/>
    </source>
</evidence>
<evidence type="ECO:0000313" key="3">
    <source>
        <dbReference type="EMBL" id="MBB5435784.1"/>
    </source>
</evidence>
<dbReference type="Proteomes" id="UP000572635">
    <property type="component" value="Unassembled WGS sequence"/>
</dbReference>
<name>A0A7W8QSL4_9ACTN</name>
<evidence type="ECO:0000256" key="1">
    <source>
        <dbReference type="SAM" id="MobiDB-lite"/>
    </source>
</evidence>
<evidence type="ECO:0008006" key="5">
    <source>
        <dbReference type="Google" id="ProtNLM"/>
    </source>
</evidence>
<keyword evidence="2" id="KW-1133">Transmembrane helix</keyword>
<reference evidence="3 4" key="1">
    <citation type="submission" date="2020-08" db="EMBL/GenBank/DDBJ databases">
        <title>Sequencing the genomes of 1000 actinobacteria strains.</title>
        <authorList>
            <person name="Klenk H.-P."/>
        </authorList>
    </citation>
    <scope>NUCLEOTIDE SEQUENCE [LARGE SCALE GENOMIC DNA]</scope>
    <source>
        <strain evidence="3 4">DSM 44551</strain>
    </source>
</reference>
<evidence type="ECO:0000256" key="2">
    <source>
        <dbReference type="SAM" id="Phobius"/>
    </source>
</evidence>
<feature type="transmembrane region" description="Helical" evidence="2">
    <location>
        <begin position="53"/>
        <end position="75"/>
    </location>
</feature>
<organism evidence="3 4">
    <name type="scientific">Nocardiopsis composta</name>
    <dbReference type="NCBI Taxonomy" id="157465"/>
    <lineage>
        <taxon>Bacteria</taxon>
        <taxon>Bacillati</taxon>
        <taxon>Actinomycetota</taxon>
        <taxon>Actinomycetes</taxon>
        <taxon>Streptosporangiales</taxon>
        <taxon>Nocardiopsidaceae</taxon>
        <taxon>Nocardiopsis</taxon>
    </lineage>
</organism>
<feature type="compositionally biased region" description="Low complexity" evidence="1">
    <location>
        <begin position="33"/>
        <end position="49"/>
    </location>
</feature>
<protein>
    <recommendedName>
        <fullName evidence="5">Cell division protein FtsL</fullName>
    </recommendedName>
</protein>
<keyword evidence="2" id="KW-0472">Membrane</keyword>
<keyword evidence="2" id="KW-0812">Transmembrane</keyword>
<sequence length="144" mass="15526">MTTKTEGTSRGGGSRTGRRTAPRTRPAAPPKTAPRTAPARRPARSARPPRMPFVLLVLGLLAGALVSLLALRTVLLEDSFTISRLQTENTELGHRQEQLGEEVLRLESPERIAREAEDMGMEPGDAPRFLDTEDGRISGGSGAE</sequence>
<proteinExistence type="predicted"/>
<dbReference type="EMBL" id="JACHDB010000002">
    <property type="protein sequence ID" value="MBB5435784.1"/>
    <property type="molecule type" value="Genomic_DNA"/>
</dbReference>
<gene>
    <name evidence="3" type="ORF">HDA36_005932</name>
</gene>
<feature type="region of interest" description="Disordered" evidence="1">
    <location>
        <begin position="115"/>
        <end position="144"/>
    </location>
</feature>
<dbReference type="RefSeq" id="WP_184398872.1">
    <property type="nucleotide sequence ID" value="NZ_BAAAJD010000167.1"/>
</dbReference>
<accession>A0A7W8QSL4</accession>
<comment type="caution">
    <text evidence="3">The sequence shown here is derived from an EMBL/GenBank/DDBJ whole genome shotgun (WGS) entry which is preliminary data.</text>
</comment>
<feature type="region of interest" description="Disordered" evidence="1">
    <location>
        <begin position="1"/>
        <end position="49"/>
    </location>
</feature>
<dbReference type="AlphaFoldDB" id="A0A7W8QSL4"/>